<organism evidence="2 3">
    <name type="scientific">Fomitopsis schrenkii</name>
    <name type="common">Brown rot fungus</name>
    <dbReference type="NCBI Taxonomy" id="2126942"/>
    <lineage>
        <taxon>Eukaryota</taxon>
        <taxon>Fungi</taxon>
        <taxon>Dikarya</taxon>
        <taxon>Basidiomycota</taxon>
        <taxon>Agaricomycotina</taxon>
        <taxon>Agaricomycetes</taxon>
        <taxon>Polyporales</taxon>
        <taxon>Fomitopsis</taxon>
    </lineage>
</organism>
<dbReference type="AlphaFoldDB" id="S8EGA9"/>
<name>S8EGA9_FOMSC</name>
<dbReference type="EMBL" id="KE504136">
    <property type="protein sequence ID" value="EPT02214.1"/>
    <property type="molecule type" value="Genomic_DNA"/>
</dbReference>
<feature type="region of interest" description="Disordered" evidence="1">
    <location>
        <begin position="51"/>
        <end position="84"/>
    </location>
</feature>
<feature type="compositionally biased region" description="Polar residues" evidence="1">
    <location>
        <begin position="1"/>
        <end position="18"/>
    </location>
</feature>
<gene>
    <name evidence="2" type="ORF">FOMPIDRAFT_1047920</name>
</gene>
<sequence>MNSIPRSCASSSPFTNRTGAWPVNRPRATPSANLHLDLHARLPESLQYRRRGTAANLRSESKAEWRRAGTAAGRALAGPADTRR</sequence>
<accession>S8EGA9</accession>
<keyword evidence="3" id="KW-1185">Reference proteome</keyword>
<evidence type="ECO:0000256" key="1">
    <source>
        <dbReference type="SAM" id="MobiDB-lite"/>
    </source>
</evidence>
<protein>
    <submittedName>
        <fullName evidence="2">Uncharacterized protein</fullName>
    </submittedName>
</protein>
<dbReference type="InParanoid" id="S8EGA9"/>
<feature type="region of interest" description="Disordered" evidence="1">
    <location>
        <begin position="1"/>
        <end position="32"/>
    </location>
</feature>
<evidence type="ECO:0000313" key="2">
    <source>
        <dbReference type="EMBL" id="EPT02214.1"/>
    </source>
</evidence>
<dbReference type="Proteomes" id="UP000015241">
    <property type="component" value="Unassembled WGS sequence"/>
</dbReference>
<proteinExistence type="predicted"/>
<dbReference type="HOGENOM" id="CLU_2527484_0_0_1"/>
<evidence type="ECO:0000313" key="3">
    <source>
        <dbReference type="Proteomes" id="UP000015241"/>
    </source>
</evidence>
<feature type="compositionally biased region" description="Low complexity" evidence="1">
    <location>
        <begin position="68"/>
        <end position="84"/>
    </location>
</feature>
<reference evidence="2 3" key="1">
    <citation type="journal article" date="2012" name="Science">
        <title>The Paleozoic origin of enzymatic lignin decomposition reconstructed from 31 fungal genomes.</title>
        <authorList>
            <person name="Floudas D."/>
            <person name="Binder M."/>
            <person name="Riley R."/>
            <person name="Barry K."/>
            <person name="Blanchette R.A."/>
            <person name="Henrissat B."/>
            <person name="Martinez A.T."/>
            <person name="Otillar R."/>
            <person name="Spatafora J.W."/>
            <person name="Yadav J.S."/>
            <person name="Aerts A."/>
            <person name="Benoit I."/>
            <person name="Boyd A."/>
            <person name="Carlson A."/>
            <person name="Copeland A."/>
            <person name="Coutinho P.M."/>
            <person name="de Vries R.P."/>
            <person name="Ferreira P."/>
            <person name="Findley K."/>
            <person name="Foster B."/>
            <person name="Gaskell J."/>
            <person name="Glotzer D."/>
            <person name="Gorecki P."/>
            <person name="Heitman J."/>
            <person name="Hesse C."/>
            <person name="Hori C."/>
            <person name="Igarashi K."/>
            <person name="Jurgens J.A."/>
            <person name="Kallen N."/>
            <person name="Kersten P."/>
            <person name="Kohler A."/>
            <person name="Kuees U."/>
            <person name="Kumar T.K.A."/>
            <person name="Kuo A."/>
            <person name="LaButti K."/>
            <person name="Larrondo L.F."/>
            <person name="Lindquist E."/>
            <person name="Ling A."/>
            <person name="Lombard V."/>
            <person name="Lucas S."/>
            <person name="Lundell T."/>
            <person name="Martin R."/>
            <person name="McLaughlin D.J."/>
            <person name="Morgenstern I."/>
            <person name="Morin E."/>
            <person name="Murat C."/>
            <person name="Nagy L.G."/>
            <person name="Nolan M."/>
            <person name="Ohm R.A."/>
            <person name="Patyshakuliyeva A."/>
            <person name="Rokas A."/>
            <person name="Ruiz-Duenas F.J."/>
            <person name="Sabat G."/>
            <person name="Salamov A."/>
            <person name="Samejima M."/>
            <person name="Schmutz J."/>
            <person name="Slot J.C."/>
            <person name="St John F."/>
            <person name="Stenlid J."/>
            <person name="Sun H."/>
            <person name="Sun S."/>
            <person name="Syed K."/>
            <person name="Tsang A."/>
            <person name="Wiebenga A."/>
            <person name="Young D."/>
            <person name="Pisabarro A."/>
            <person name="Eastwood D.C."/>
            <person name="Martin F."/>
            <person name="Cullen D."/>
            <person name="Grigoriev I.V."/>
            <person name="Hibbett D.S."/>
        </authorList>
    </citation>
    <scope>NUCLEOTIDE SEQUENCE</scope>
    <source>
        <strain evidence="3">FP-58527</strain>
    </source>
</reference>